<dbReference type="EMBL" id="CM044701">
    <property type="protein sequence ID" value="KAI5682167.1"/>
    <property type="molecule type" value="Genomic_DNA"/>
</dbReference>
<evidence type="ECO:0000313" key="1">
    <source>
        <dbReference type="EMBL" id="KAI5682167.1"/>
    </source>
</evidence>
<keyword evidence="2" id="KW-1185">Reference proteome</keyword>
<protein>
    <submittedName>
        <fullName evidence="1">Uncharacterized protein</fullName>
    </submittedName>
</protein>
<proteinExistence type="predicted"/>
<gene>
    <name evidence="1" type="ORF">M9H77_03395</name>
</gene>
<dbReference type="Proteomes" id="UP001060085">
    <property type="component" value="Linkage Group LG01"/>
</dbReference>
<reference evidence="2" key="1">
    <citation type="journal article" date="2023" name="Nat. Plants">
        <title>Single-cell RNA sequencing provides a high-resolution roadmap for understanding the multicellular compartmentation of specialized metabolism.</title>
        <authorList>
            <person name="Sun S."/>
            <person name="Shen X."/>
            <person name="Li Y."/>
            <person name="Li Y."/>
            <person name="Wang S."/>
            <person name="Li R."/>
            <person name="Zhang H."/>
            <person name="Shen G."/>
            <person name="Guo B."/>
            <person name="Wei J."/>
            <person name="Xu J."/>
            <person name="St-Pierre B."/>
            <person name="Chen S."/>
            <person name="Sun C."/>
        </authorList>
    </citation>
    <scope>NUCLEOTIDE SEQUENCE [LARGE SCALE GENOMIC DNA]</scope>
</reference>
<organism evidence="1 2">
    <name type="scientific">Catharanthus roseus</name>
    <name type="common">Madagascar periwinkle</name>
    <name type="synonym">Vinca rosea</name>
    <dbReference type="NCBI Taxonomy" id="4058"/>
    <lineage>
        <taxon>Eukaryota</taxon>
        <taxon>Viridiplantae</taxon>
        <taxon>Streptophyta</taxon>
        <taxon>Embryophyta</taxon>
        <taxon>Tracheophyta</taxon>
        <taxon>Spermatophyta</taxon>
        <taxon>Magnoliopsida</taxon>
        <taxon>eudicotyledons</taxon>
        <taxon>Gunneridae</taxon>
        <taxon>Pentapetalae</taxon>
        <taxon>asterids</taxon>
        <taxon>lamiids</taxon>
        <taxon>Gentianales</taxon>
        <taxon>Apocynaceae</taxon>
        <taxon>Rauvolfioideae</taxon>
        <taxon>Vinceae</taxon>
        <taxon>Catharanthinae</taxon>
        <taxon>Catharanthus</taxon>
    </lineage>
</organism>
<sequence length="64" mass="6507">MEMKKITCALVAAASLSAVMATIVESPAESPAVGQMVNNGNAALPAIGTMVGASLLSFFAFYIQ</sequence>
<accession>A0ACC0CBD5</accession>
<evidence type="ECO:0000313" key="2">
    <source>
        <dbReference type="Proteomes" id="UP001060085"/>
    </source>
</evidence>
<name>A0ACC0CBD5_CATRO</name>
<comment type="caution">
    <text evidence="1">The sequence shown here is derived from an EMBL/GenBank/DDBJ whole genome shotgun (WGS) entry which is preliminary data.</text>
</comment>